<evidence type="ECO:0000313" key="17">
    <source>
        <dbReference type="EMBL" id="KYQ91346.1"/>
    </source>
</evidence>
<dbReference type="EMBL" id="LODT01000035">
    <property type="protein sequence ID" value="KYQ91346.1"/>
    <property type="molecule type" value="Genomic_DNA"/>
</dbReference>
<evidence type="ECO:0000259" key="15">
    <source>
        <dbReference type="PROSITE" id="PS51194"/>
    </source>
</evidence>
<feature type="compositionally biased region" description="Low complexity" evidence="13">
    <location>
        <begin position="630"/>
        <end position="641"/>
    </location>
</feature>
<dbReference type="PROSITE" id="PS51194">
    <property type="entry name" value="HELICASE_CTER"/>
    <property type="match status" value="1"/>
</dbReference>
<proteinExistence type="inferred from homology"/>
<accession>A0A151ZBM4</accession>
<dbReference type="GO" id="GO:0003724">
    <property type="term" value="F:RNA helicase activity"/>
    <property type="evidence" value="ECO:0007669"/>
    <property type="project" value="UniProtKB-EC"/>
</dbReference>
<keyword evidence="8" id="KW-0067">ATP-binding</keyword>
<dbReference type="Pfam" id="PF00271">
    <property type="entry name" value="Helicase_C"/>
    <property type="match status" value="1"/>
</dbReference>
<dbReference type="EC" id="3.6.4.13" evidence="1"/>
<evidence type="ECO:0000256" key="10">
    <source>
        <dbReference type="ARBA" id="ARBA00023594"/>
    </source>
</evidence>
<reference evidence="17 18" key="1">
    <citation type="submission" date="2015-12" db="EMBL/GenBank/DDBJ databases">
        <title>Dictyostelia acquired genes for synthesis and detection of signals that induce cell-type specialization by lateral gene transfer from prokaryotes.</title>
        <authorList>
            <person name="Gloeckner G."/>
            <person name="Schaap P."/>
        </authorList>
    </citation>
    <scope>NUCLEOTIDE SEQUENCE [LARGE SCALE GENOMIC DNA]</scope>
    <source>
        <strain evidence="17 18">TK</strain>
    </source>
</reference>
<dbReference type="GO" id="GO:0003723">
    <property type="term" value="F:RNA binding"/>
    <property type="evidence" value="ECO:0007669"/>
    <property type="project" value="UniProtKB-KW"/>
</dbReference>
<comment type="similarity">
    <text evidence="10">Belongs to the DEAD box helicase family. DDX41 subfamily.</text>
</comment>
<dbReference type="PANTHER" id="PTHR47958">
    <property type="entry name" value="ATP-DEPENDENT RNA HELICASE DBP3"/>
    <property type="match status" value="1"/>
</dbReference>
<dbReference type="Proteomes" id="UP000076078">
    <property type="component" value="Unassembled WGS sequence"/>
</dbReference>
<evidence type="ECO:0000256" key="11">
    <source>
        <dbReference type="ARBA" id="ARBA00047984"/>
    </source>
</evidence>
<dbReference type="GO" id="GO:0016787">
    <property type="term" value="F:hydrolase activity"/>
    <property type="evidence" value="ECO:0007669"/>
    <property type="project" value="UniProtKB-KW"/>
</dbReference>
<dbReference type="PROSITE" id="PS51195">
    <property type="entry name" value="Q_MOTIF"/>
    <property type="match status" value="1"/>
</dbReference>
<evidence type="ECO:0000313" key="18">
    <source>
        <dbReference type="Proteomes" id="UP000076078"/>
    </source>
</evidence>
<feature type="domain" description="DEAD-box RNA helicase Q" evidence="16">
    <location>
        <begin position="199"/>
        <end position="227"/>
    </location>
</feature>
<dbReference type="InterPro" id="IPR011545">
    <property type="entry name" value="DEAD/DEAH_box_helicase_dom"/>
</dbReference>
<dbReference type="InParanoid" id="A0A151ZBM4"/>
<dbReference type="CDD" id="cd17951">
    <property type="entry name" value="DEADc_DDX41"/>
    <property type="match status" value="1"/>
</dbReference>
<dbReference type="SUPFAM" id="SSF52540">
    <property type="entry name" value="P-loop containing nucleoside triphosphate hydrolases"/>
    <property type="match status" value="1"/>
</dbReference>
<evidence type="ECO:0000256" key="5">
    <source>
        <dbReference type="ARBA" id="ARBA00022801"/>
    </source>
</evidence>
<feature type="short sequence motif" description="Q motif" evidence="12">
    <location>
        <begin position="199"/>
        <end position="227"/>
    </location>
</feature>
<comment type="caution">
    <text evidence="17">The sequence shown here is derived from an EMBL/GenBank/DDBJ whole genome shotgun (WGS) entry which is preliminary data.</text>
</comment>
<dbReference type="InterPro" id="IPR044113">
    <property type="entry name" value="DEADc_DDX41"/>
</dbReference>
<evidence type="ECO:0000256" key="12">
    <source>
        <dbReference type="PROSITE-ProRule" id="PRU00552"/>
    </source>
</evidence>
<dbReference type="GO" id="GO:0000398">
    <property type="term" value="P:mRNA splicing, via spliceosome"/>
    <property type="evidence" value="ECO:0007669"/>
    <property type="project" value="InterPro"/>
</dbReference>
<dbReference type="SMART" id="SM00490">
    <property type="entry name" value="HELICc"/>
    <property type="match status" value="1"/>
</dbReference>
<dbReference type="CDD" id="cd18787">
    <property type="entry name" value="SF2_C_DEAD"/>
    <property type="match status" value="1"/>
</dbReference>
<keyword evidence="18" id="KW-1185">Reference proteome</keyword>
<dbReference type="Pfam" id="PF00270">
    <property type="entry name" value="DEAD"/>
    <property type="match status" value="1"/>
</dbReference>
<keyword evidence="5" id="KW-0378">Hydrolase</keyword>
<keyword evidence="2" id="KW-0479">Metal-binding</keyword>
<dbReference type="GO" id="GO:0005737">
    <property type="term" value="C:cytoplasm"/>
    <property type="evidence" value="ECO:0007669"/>
    <property type="project" value="UniProtKB-ARBA"/>
</dbReference>
<evidence type="ECO:0000256" key="6">
    <source>
        <dbReference type="ARBA" id="ARBA00022806"/>
    </source>
</evidence>
<dbReference type="FunFam" id="3.40.50.300:FF:000657">
    <property type="entry name" value="Probable ATP-dependent RNA helicase DDX41"/>
    <property type="match status" value="1"/>
</dbReference>
<name>A0A151ZBM4_TIELA</name>
<evidence type="ECO:0000256" key="2">
    <source>
        <dbReference type="ARBA" id="ARBA00022723"/>
    </source>
</evidence>
<gene>
    <name evidence="17" type="ORF">DLAC_08295</name>
</gene>
<evidence type="ECO:0000256" key="9">
    <source>
        <dbReference type="ARBA" id="ARBA00022884"/>
    </source>
</evidence>
<dbReference type="Gene3D" id="3.40.50.300">
    <property type="entry name" value="P-loop containing nucleotide triphosphate hydrolases"/>
    <property type="match status" value="2"/>
</dbReference>
<keyword evidence="7" id="KW-0862">Zinc</keyword>
<dbReference type="OrthoDB" id="196131at2759"/>
<evidence type="ECO:0000256" key="3">
    <source>
        <dbReference type="ARBA" id="ARBA00022741"/>
    </source>
</evidence>
<feature type="domain" description="Helicase ATP-binding" evidence="14">
    <location>
        <begin position="230"/>
        <end position="417"/>
    </location>
</feature>
<protein>
    <recommendedName>
        <fullName evidence="1">RNA helicase</fullName>
        <ecNumber evidence="1">3.6.4.13</ecNumber>
    </recommendedName>
</protein>
<dbReference type="STRING" id="361077.A0A151ZBM4"/>
<keyword evidence="3" id="KW-0547">Nucleotide-binding</keyword>
<evidence type="ECO:0000256" key="7">
    <source>
        <dbReference type="ARBA" id="ARBA00022833"/>
    </source>
</evidence>
<evidence type="ECO:0000256" key="1">
    <source>
        <dbReference type="ARBA" id="ARBA00012552"/>
    </source>
</evidence>
<dbReference type="SMART" id="SM00487">
    <property type="entry name" value="DEXDc"/>
    <property type="match status" value="1"/>
</dbReference>
<evidence type="ECO:0000256" key="4">
    <source>
        <dbReference type="ARBA" id="ARBA00022771"/>
    </source>
</evidence>
<feature type="region of interest" description="Disordered" evidence="13">
    <location>
        <begin position="89"/>
        <end position="127"/>
    </location>
</feature>
<dbReference type="OMA" id="FKTIWTL"/>
<dbReference type="GO" id="GO:0008270">
    <property type="term" value="F:zinc ion binding"/>
    <property type="evidence" value="ECO:0007669"/>
    <property type="project" value="UniProtKB-KW"/>
</dbReference>
<evidence type="ECO:0000259" key="14">
    <source>
        <dbReference type="PROSITE" id="PS51192"/>
    </source>
</evidence>
<keyword evidence="9" id="KW-0694">RNA-binding</keyword>
<evidence type="ECO:0000259" key="16">
    <source>
        <dbReference type="PROSITE" id="PS51195"/>
    </source>
</evidence>
<organism evidence="17 18">
    <name type="scientific">Tieghemostelium lacteum</name>
    <name type="common">Slime mold</name>
    <name type="synonym">Dictyostelium lacteum</name>
    <dbReference type="NCBI Taxonomy" id="361077"/>
    <lineage>
        <taxon>Eukaryota</taxon>
        <taxon>Amoebozoa</taxon>
        <taxon>Evosea</taxon>
        <taxon>Eumycetozoa</taxon>
        <taxon>Dictyostelia</taxon>
        <taxon>Dictyosteliales</taxon>
        <taxon>Raperosteliaceae</taxon>
        <taxon>Tieghemostelium</taxon>
    </lineage>
</organism>
<keyword evidence="4" id="KW-0863">Zinc-finger</keyword>
<feature type="region of interest" description="Disordered" evidence="13">
    <location>
        <begin position="626"/>
        <end position="650"/>
    </location>
</feature>
<dbReference type="PROSITE" id="PS51192">
    <property type="entry name" value="HELICASE_ATP_BIND_1"/>
    <property type="match status" value="1"/>
</dbReference>
<dbReference type="InterPro" id="IPR001650">
    <property type="entry name" value="Helicase_C-like"/>
</dbReference>
<evidence type="ECO:0000256" key="8">
    <source>
        <dbReference type="ARBA" id="ARBA00022840"/>
    </source>
</evidence>
<dbReference type="FunFam" id="3.40.50.300:FF:000449">
    <property type="entry name" value="Probable ATP-dependent RNA helicase DDX41"/>
    <property type="match status" value="1"/>
</dbReference>
<dbReference type="InterPro" id="IPR027417">
    <property type="entry name" value="P-loop_NTPase"/>
</dbReference>
<dbReference type="InterPro" id="IPR014001">
    <property type="entry name" value="Helicase_ATP-bd"/>
</dbReference>
<keyword evidence="6 17" id="KW-0347">Helicase</keyword>
<dbReference type="AlphaFoldDB" id="A0A151ZBM4"/>
<feature type="domain" description="Helicase C-terminal" evidence="15">
    <location>
        <begin position="428"/>
        <end position="588"/>
    </location>
</feature>
<sequence length="650" mass="74268">MDANNNKRDINQINEEENQRWVPFKERKLQKFKKLKADNNENELVKDEQVQPQQSIVEAVEGEVVKKTLFDEKLEILRNKHRLRRAGITEEQQEQQEKQLQKQLQAQQDGIELPLDDESSDDEKTKMSKEEKEILKSLSTFVPLVSVKDRAKSIVYTEPLKTTWTAPSYIRSRTDQENEKIRRQYFIDASGDNIPPPIPTFKEMKIPYPIIGQLEKKGIKKPTPVQIQGLPVILSGRDMIGIAFTGSGKTLVFTLPMVLFAVEEEKKMPIIRGEGPFGLILCPSRELAKQTHELVEELSTALENYDSHRYPRVRSLLAIGGIDMRDQEESFRRGIHMIVATPGRLLDLLRKKKINLSLCKYLGLDEADRLIDSTFEEDIREILSFFDGQKQTLLFSATMPKKIQDFARSALVSPIEVNVGRAGAANLDVIQEVEFVKPEAKIVYLLECLQKTPPPVLIFCENKKDVDDIYEYLLLKSIEVVSIHGDKTQQEREHAVKSFKNQEKDVLVATDVASKGLDFPDIQHVINFDMPKEIENYIHRIGRTGRRGKTGVATTFINKNNSESVLLDLKYLLIESKQRVPNVLLEIPDDNQYLLKLQNRAGDETDLNKPCEYCDGRGHRLINCPKLKKQSNQNKSNFSSSRMGGGGGDW</sequence>
<dbReference type="InterPro" id="IPR014014">
    <property type="entry name" value="RNA_helicase_DEAD_Q_motif"/>
</dbReference>
<dbReference type="GO" id="GO:0005524">
    <property type="term" value="F:ATP binding"/>
    <property type="evidence" value="ECO:0007669"/>
    <property type="project" value="UniProtKB-KW"/>
</dbReference>
<comment type="catalytic activity">
    <reaction evidence="11">
        <text>ATP + H2O = ADP + phosphate + H(+)</text>
        <dbReference type="Rhea" id="RHEA:13065"/>
        <dbReference type="ChEBI" id="CHEBI:15377"/>
        <dbReference type="ChEBI" id="CHEBI:15378"/>
        <dbReference type="ChEBI" id="CHEBI:30616"/>
        <dbReference type="ChEBI" id="CHEBI:43474"/>
        <dbReference type="ChEBI" id="CHEBI:456216"/>
        <dbReference type="EC" id="3.6.4.13"/>
    </reaction>
</comment>
<dbReference type="FunCoup" id="A0A151ZBM4">
    <property type="interactions" value="598"/>
</dbReference>
<evidence type="ECO:0000256" key="13">
    <source>
        <dbReference type="SAM" id="MobiDB-lite"/>
    </source>
</evidence>
<dbReference type="GO" id="GO:0005634">
    <property type="term" value="C:nucleus"/>
    <property type="evidence" value="ECO:0007669"/>
    <property type="project" value="UniProtKB-ARBA"/>
</dbReference>